<evidence type="ECO:0000256" key="5">
    <source>
        <dbReference type="ARBA" id="ARBA00022553"/>
    </source>
</evidence>
<dbReference type="PROSITE" id="PS50106">
    <property type="entry name" value="PDZ"/>
    <property type="match status" value="4"/>
</dbReference>
<dbReference type="Ensembl" id="ENSORLT00015012995.1">
    <property type="protein sequence ID" value="ENSORLP00015001236.1"/>
    <property type="gene ID" value="ENSORLG00015001847.1"/>
</dbReference>
<feature type="domain" description="PDZ" evidence="10">
    <location>
        <begin position="174"/>
        <end position="254"/>
    </location>
</feature>
<feature type="domain" description="L27" evidence="11">
    <location>
        <begin position="2"/>
        <end position="62"/>
    </location>
</feature>
<dbReference type="InterPro" id="IPR015132">
    <property type="entry name" value="L27_2"/>
</dbReference>
<reference evidence="12" key="3">
    <citation type="submission" date="2025-08" db="UniProtKB">
        <authorList>
            <consortium name="Ensembl"/>
        </authorList>
    </citation>
    <scope>IDENTIFICATION</scope>
    <source>
        <strain evidence="12">HSOK</strain>
    </source>
</reference>
<feature type="domain" description="PDZ" evidence="10">
    <location>
        <begin position="388"/>
        <end position="474"/>
    </location>
</feature>
<dbReference type="PROSITE" id="PS51022">
    <property type="entry name" value="L27"/>
    <property type="match status" value="1"/>
</dbReference>
<dbReference type="Gene3D" id="1.10.287.650">
    <property type="entry name" value="L27 domain"/>
    <property type="match status" value="1"/>
</dbReference>
<dbReference type="FunFam" id="2.30.42.10:FF:000125">
    <property type="entry name" value="PATJ, crumbs cell polarity complex component"/>
    <property type="match status" value="1"/>
</dbReference>
<dbReference type="SUPFAM" id="SSF101288">
    <property type="entry name" value="L27 domain"/>
    <property type="match status" value="1"/>
</dbReference>
<evidence type="ECO:0000256" key="9">
    <source>
        <dbReference type="SAM" id="MobiDB-lite"/>
    </source>
</evidence>
<proteinExistence type="predicted"/>
<keyword evidence="3" id="KW-0796">Tight junction</keyword>
<feature type="compositionally biased region" description="Pro residues" evidence="9">
    <location>
        <begin position="492"/>
        <end position="501"/>
    </location>
</feature>
<evidence type="ECO:0008006" key="14">
    <source>
        <dbReference type="Google" id="ProtNLM"/>
    </source>
</evidence>
<evidence type="ECO:0000259" key="11">
    <source>
        <dbReference type="PROSITE" id="PS51022"/>
    </source>
</evidence>
<dbReference type="InterPro" id="IPR051342">
    <property type="entry name" value="PDZ_scaffold"/>
</dbReference>
<feature type="domain" description="PDZ" evidence="10">
    <location>
        <begin position="75"/>
        <end position="156"/>
    </location>
</feature>
<dbReference type="SMART" id="SM00228">
    <property type="entry name" value="PDZ"/>
    <property type="match status" value="4"/>
</dbReference>
<dbReference type="GO" id="GO:0005923">
    <property type="term" value="C:bicellular tight junction"/>
    <property type="evidence" value="ECO:0007669"/>
    <property type="project" value="UniProtKB-SubCell"/>
</dbReference>
<keyword evidence="4" id="KW-1003">Cell membrane</keyword>
<feature type="region of interest" description="Disordered" evidence="9">
    <location>
        <begin position="477"/>
        <end position="509"/>
    </location>
</feature>
<dbReference type="CDD" id="cd06667">
    <property type="entry name" value="PDZ2_MUPP1-like"/>
    <property type="match status" value="1"/>
</dbReference>
<evidence type="ECO:0000256" key="1">
    <source>
        <dbReference type="ARBA" id="ARBA00004221"/>
    </source>
</evidence>
<evidence type="ECO:0000313" key="12">
    <source>
        <dbReference type="Ensembl" id="ENSORLP00015001236.1"/>
    </source>
</evidence>
<dbReference type="Gene3D" id="2.30.42.10">
    <property type="match status" value="4"/>
</dbReference>
<accession>A0A3P9H086</accession>
<reference evidence="12" key="4">
    <citation type="submission" date="2025-09" db="UniProtKB">
        <authorList>
            <consortium name="Ensembl"/>
        </authorList>
    </citation>
    <scope>IDENTIFICATION</scope>
    <source>
        <strain evidence="12">HSOK</strain>
    </source>
</reference>
<dbReference type="InterPro" id="IPR004172">
    <property type="entry name" value="L27_dom"/>
</dbReference>
<evidence type="ECO:0000313" key="13">
    <source>
        <dbReference type="Proteomes" id="UP000265200"/>
    </source>
</evidence>
<evidence type="ECO:0000256" key="2">
    <source>
        <dbReference type="ARBA" id="ARBA00004435"/>
    </source>
</evidence>
<reference evidence="12 13" key="2">
    <citation type="submission" date="2017-04" db="EMBL/GenBank/DDBJ databases">
        <title>CpG methylation of centromeres and impact of large insertions on vertebrate speciation.</title>
        <authorList>
            <person name="Ichikawa K."/>
            <person name="Yoshimura J."/>
            <person name="Morishita S."/>
        </authorList>
    </citation>
    <scope>NUCLEOTIDE SEQUENCE</scope>
    <source>
        <strain evidence="12 13">HSOK</strain>
    </source>
</reference>
<evidence type="ECO:0000259" key="10">
    <source>
        <dbReference type="PROSITE" id="PS50106"/>
    </source>
</evidence>
<dbReference type="AlphaFoldDB" id="A0A3P9H086"/>
<dbReference type="InterPro" id="IPR001478">
    <property type="entry name" value="PDZ"/>
</dbReference>
<dbReference type="PANTHER" id="PTHR19964:SF11">
    <property type="entry name" value="INAD-LIKE PROTEIN"/>
    <property type="match status" value="1"/>
</dbReference>
<dbReference type="InterPro" id="IPR036892">
    <property type="entry name" value="L27_dom_sf"/>
</dbReference>
<dbReference type="PANTHER" id="PTHR19964">
    <property type="entry name" value="MULTIPLE PDZ DOMAIN PROTEIN"/>
    <property type="match status" value="1"/>
</dbReference>
<evidence type="ECO:0000256" key="3">
    <source>
        <dbReference type="ARBA" id="ARBA00022427"/>
    </source>
</evidence>
<organism evidence="12 13">
    <name type="scientific">Oryzias latipes</name>
    <name type="common">Japanese rice fish</name>
    <name type="synonym">Japanese killifish</name>
    <dbReference type="NCBI Taxonomy" id="8090"/>
    <lineage>
        <taxon>Eukaryota</taxon>
        <taxon>Metazoa</taxon>
        <taxon>Chordata</taxon>
        <taxon>Craniata</taxon>
        <taxon>Vertebrata</taxon>
        <taxon>Euteleostomi</taxon>
        <taxon>Actinopterygii</taxon>
        <taxon>Neopterygii</taxon>
        <taxon>Teleostei</taxon>
        <taxon>Neoteleostei</taxon>
        <taxon>Acanthomorphata</taxon>
        <taxon>Ovalentaria</taxon>
        <taxon>Atherinomorphae</taxon>
        <taxon>Beloniformes</taxon>
        <taxon>Adrianichthyidae</taxon>
        <taxon>Oryziinae</taxon>
        <taxon>Oryzias</taxon>
    </lineage>
</organism>
<name>A0A3P9H086_ORYLA</name>
<keyword evidence="7" id="KW-0965">Cell junction</keyword>
<keyword evidence="5" id="KW-0597">Phosphoprotein</keyword>
<feature type="domain" description="PDZ" evidence="10">
    <location>
        <begin position="314"/>
        <end position="341"/>
    </location>
</feature>
<evidence type="ECO:0000256" key="6">
    <source>
        <dbReference type="ARBA" id="ARBA00022737"/>
    </source>
</evidence>
<evidence type="ECO:0000256" key="8">
    <source>
        <dbReference type="ARBA" id="ARBA00023136"/>
    </source>
</evidence>
<dbReference type="Proteomes" id="UP000265200">
    <property type="component" value="Chromosome 4"/>
</dbReference>
<dbReference type="Pfam" id="PF09045">
    <property type="entry name" value="L27_2"/>
    <property type="match status" value="1"/>
</dbReference>
<sequence length="520" mass="56777">MTIMERQQVLGALERLRAKLVQREEWTHSDRLANLQVALQSPLFSHILTLQHSIKQLRSQLISSCLHLQGRDTQVITLTRPPSTSLGFSVVGPSSASGAARGFFVKHIHPGGITHRDGRLREQDQILAINGSPLDAVINHQEALSLLQQPGERVDVDQISACSLLQAQWGHVEEIELFNDGSGLGFGIVGGKTSGMVVRTIIPDSVADRDGRLRTGDHILRIGATPTSGLTSDQVVQVLQACGSRVNMLIARDPQAQKSVALPPPLPPDSAPITAPPQLNFSKTLCVYVCVFVCVCFVHLCLRVCARVCSDAVGVYVKEVVPGSPADLSGNIRVQDRLLAFCCCEQEVLHNFWCLFAATEAELRAKWEQALGPDYQVLVVELDPVIDDAELQKSSKLLPVHTLRLGVELDSFDGHHYISSVAPGGPVDRHGVLRPEDELLEVNNVQLYGKTRREVVSFLKEVPPPFTLVCCRHPISDLEPEPELESDSDPEPAAPAEPPTKPSESSLEEVRAALKCYGMP</sequence>
<evidence type="ECO:0000256" key="7">
    <source>
        <dbReference type="ARBA" id="ARBA00022949"/>
    </source>
</evidence>
<dbReference type="Pfam" id="PF00595">
    <property type="entry name" value="PDZ"/>
    <property type="match status" value="3"/>
</dbReference>
<dbReference type="CDD" id="cd06668">
    <property type="entry name" value="PDZ4_MUPP1-like"/>
    <property type="match status" value="1"/>
</dbReference>
<comment type="subcellular location">
    <subcellularLocation>
        <location evidence="1">Apical cell membrane</location>
    </subcellularLocation>
    <subcellularLocation>
        <location evidence="2">Cell junction</location>
        <location evidence="2">Tight junction</location>
    </subcellularLocation>
</comment>
<dbReference type="GO" id="GO:0016324">
    <property type="term" value="C:apical plasma membrane"/>
    <property type="evidence" value="ECO:0007669"/>
    <property type="project" value="UniProtKB-SubCell"/>
</dbReference>
<reference key="1">
    <citation type="journal article" date="2007" name="Nature">
        <title>The medaka draft genome and insights into vertebrate genome evolution.</title>
        <authorList>
            <person name="Kasahara M."/>
            <person name="Naruse K."/>
            <person name="Sasaki S."/>
            <person name="Nakatani Y."/>
            <person name="Qu W."/>
            <person name="Ahsan B."/>
            <person name="Yamada T."/>
            <person name="Nagayasu Y."/>
            <person name="Doi K."/>
            <person name="Kasai Y."/>
            <person name="Jindo T."/>
            <person name="Kobayashi D."/>
            <person name="Shimada A."/>
            <person name="Toyoda A."/>
            <person name="Kuroki Y."/>
            <person name="Fujiyama A."/>
            <person name="Sasaki T."/>
            <person name="Shimizu A."/>
            <person name="Asakawa S."/>
            <person name="Shimizu N."/>
            <person name="Hashimoto S."/>
            <person name="Yang J."/>
            <person name="Lee Y."/>
            <person name="Matsushima K."/>
            <person name="Sugano S."/>
            <person name="Sakaizumi M."/>
            <person name="Narita T."/>
            <person name="Ohishi K."/>
            <person name="Haga S."/>
            <person name="Ohta F."/>
            <person name="Nomoto H."/>
            <person name="Nogata K."/>
            <person name="Morishita T."/>
            <person name="Endo T."/>
            <person name="Shin-I T."/>
            <person name="Takeda H."/>
            <person name="Morishita S."/>
            <person name="Kohara Y."/>
        </authorList>
    </citation>
    <scope>NUCLEOTIDE SEQUENCE [LARGE SCALE GENOMIC DNA]</scope>
    <source>
        <strain>Hd-rR</strain>
    </source>
</reference>
<feature type="compositionally biased region" description="Acidic residues" evidence="9">
    <location>
        <begin position="478"/>
        <end position="490"/>
    </location>
</feature>
<keyword evidence="8" id="KW-0472">Membrane</keyword>
<dbReference type="InterPro" id="IPR036034">
    <property type="entry name" value="PDZ_sf"/>
</dbReference>
<keyword evidence="6" id="KW-0677">Repeat</keyword>
<evidence type="ECO:0000256" key="4">
    <source>
        <dbReference type="ARBA" id="ARBA00022475"/>
    </source>
</evidence>
<protein>
    <recommendedName>
        <fullName evidence="14">PATJ crumbs cell polarity complex component</fullName>
    </recommendedName>
</protein>
<dbReference type="SUPFAM" id="SSF50156">
    <property type="entry name" value="PDZ domain-like"/>
    <property type="match status" value="4"/>
</dbReference>